<proteinExistence type="predicted"/>
<dbReference type="Proteomes" id="UP001183176">
    <property type="component" value="Unassembled WGS sequence"/>
</dbReference>
<dbReference type="Gene3D" id="3.40.630.30">
    <property type="match status" value="1"/>
</dbReference>
<dbReference type="GO" id="GO:0016740">
    <property type="term" value="F:transferase activity"/>
    <property type="evidence" value="ECO:0007669"/>
    <property type="project" value="UniProtKB-KW"/>
</dbReference>
<dbReference type="InterPro" id="IPR000182">
    <property type="entry name" value="GNAT_dom"/>
</dbReference>
<dbReference type="RefSeq" id="WP_311425014.1">
    <property type="nucleotide sequence ID" value="NZ_JAVREH010000056.1"/>
</dbReference>
<evidence type="ECO:0000313" key="3">
    <source>
        <dbReference type="Proteomes" id="UP001183176"/>
    </source>
</evidence>
<reference evidence="3" key="1">
    <citation type="submission" date="2023-07" db="EMBL/GenBank/DDBJ databases">
        <title>30 novel species of actinomycetes from the DSMZ collection.</title>
        <authorList>
            <person name="Nouioui I."/>
        </authorList>
    </citation>
    <scope>NUCLEOTIDE SEQUENCE [LARGE SCALE GENOMIC DNA]</scope>
    <source>
        <strain evidence="3">DSM 44399</strain>
    </source>
</reference>
<comment type="caution">
    <text evidence="2">The sequence shown here is derived from an EMBL/GenBank/DDBJ whole genome shotgun (WGS) entry which is preliminary data.</text>
</comment>
<evidence type="ECO:0000313" key="2">
    <source>
        <dbReference type="EMBL" id="MDT0263865.1"/>
    </source>
</evidence>
<dbReference type="PANTHER" id="PTHR43610:SF1">
    <property type="entry name" value="N-ACETYLTRANSFERASE DOMAIN-CONTAINING PROTEIN"/>
    <property type="match status" value="1"/>
</dbReference>
<gene>
    <name evidence="2" type="ORF">RM423_21040</name>
</gene>
<dbReference type="SUPFAM" id="SSF55729">
    <property type="entry name" value="Acyl-CoA N-acyltransferases (Nat)"/>
    <property type="match status" value="1"/>
</dbReference>
<dbReference type="PANTHER" id="PTHR43610">
    <property type="entry name" value="BLL6696 PROTEIN"/>
    <property type="match status" value="1"/>
</dbReference>
<dbReference type="InterPro" id="IPR016181">
    <property type="entry name" value="Acyl_CoA_acyltransferase"/>
</dbReference>
<keyword evidence="3" id="KW-1185">Reference proteome</keyword>
<dbReference type="EC" id="2.-.-.-" evidence="2"/>
<protein>
    <submittedName>
        <fullName evidence="2">GNAT family protein</fullName>
        <ecNumber evidence="2">2.-.-.-</ecNumber>
    </submittedName>
</protein>
<sequence length="207" mass="22490">MQPDLWYSLPVLTGNKVRLEPLALEHAAGYRAAAATGSPDVFSRLSTPSGPLAPPTTPAEGIRHIAAALAERARGQRLPYAQLDARTSEVTGTTSFFEVNPAARSIGIGYSWLGERWRSTGQRTEATLLMLTYAFDALGTVRVFWQVDSTDAPAHRSVEGLGATREGVLRKHRLRLDGGWADTAQYAMTDEDWPRARAGLTQRLAGS</sequence>
<dbReference type="Pfam" id="PF13302">
    <property type="entry name" value="Acetyltransf_3"/>
    <property type="match status" value="1"/>
</dbReference>
<evidence type="ECO:0000259" key="1">
    <source>
        <dbReference type="Pfam" id="PF13302"/>
    </source>
</evidence>
<organism evidence="2 3">
    <name type="scientific">Jatrophihabitans lederbergiae</name>
    <dbReference type="NCBI Taxonomy" id="3075547"/>
    <lineage>
        <taxon>Bacteria</taxon>
        <taxon>Bacillati</taxon>
        <taxon>Actinomycetota</taxon>
        <taxon>Actinomycetes</taxon>
        <taxon>Jatrophihabitantales</taxon>
        <taxon>Jatrophihabitantaceae</taxon>
        <taxon>Jatrophihabitans</taxon>
    </lineage>
</organism>
<dbReference type="EMBL" id="JAVREH010000056">
    <property type="protein sequence ID" value="MDT0263865.1"/>
    <property type="molecule type" value="Genomic_DNA"/>
</dbReference>
<name>A0ABU2JFU5_9ACTN</name>
<accession>A0ABU2JFU5</accession>
<keyword evidence="2" id="KW-0808">Transferase</keyword>
<feature type="domain" description="N-acetyltransferase" evidence="1">
    <location>
        <begin position="17"/>
        <end position="163"/>
    </location>
</feature>